<keyword evidence="1" id="KW-0175">Coiled coil</keyword>
<evidence type="ECO:0000313" key="2">
    <source>
        <dbReference type="EMBL" id="KWX15795.1"/>
    </source>
</evidence>
<feature type="coiled-coil region" evidence="1">
    <location>
        <begin position="17"/>
        <end position="44"/>
    </location>
</feature>
<dbReference type="OrthoDB" id="10255153at2759"/>
<comment type="caution">
    <text evidence="2">The sequence shown here is derived from an EMBL/GenBank/DDBJ whole genome shotgun (WGS) entry which is preliminary data.</text>
</comment>
<name>A0A132P0D9_GIAIN</name>
<evidence type="ECO:0000256" key="1">
    <source>
        <dbReference type="SAM" id="Coils"/>
    </source>
</evidence>
<dbReference type="VEuPathDB" id="GiardiaDB:QR46_0113"/>
<protein>
    <submittedName>
        <fullName evidence="2">Uncharacterized protein</fullName>
    </submittedName>
</protein>
<sequence>MSVRLELIYSRSEPMLSVLYQNAISEAESRMQELEDVLHETAALSCSSNGAIMLKDLIQTYRARMSDRGIHDGEEASLYCRILKLSTMVDEEFCSLALRLKSKSKARNCDSVGSRLSVIPHSEGVPYDLWEKCFKQYKAELALNILVDTYSQYRSKHLAFQSLLSAYNSGYGVVLQQRSSDPTDSTEDYEYQSDCSSEDAYIRRIALQEHQLLQPPSLEHEINAQQISGFPLDACAFSSNLVSGNQPLLNLEFLNSIAASNPLITGDDAIMSSGNSGSQLLDAIGAVAGLYTRSEFLSSQIGRLSDSKVEAITIREEKLQSYADWFQKRIALKRTQQVLTAWRQKYLHGLDLEAQIRENVLHTDRLLPRTFGAMRLYFLRWQRLLPIAEEFHKTHQIQLVATSFNVWREATRLISPYVLLERLYGESDCRFRAGKHILPRDLALSFDLQDHRSLETSMSFLSVLGITHQFVEQRQKDRVLQFIRCVLRFTAYIPSLKTAHAVLLNVHARNLYAAYVRALKEESDQQGLSEQDPRVKNSAAVVFLQTLFSVKPHLISGILPISISSLRRNVDYLRTIRAANAYQLSIMELGLNAFRAHAQNAKLTLSKRIKTIAFIRFQKGVRLFKLDATAVEQHNRFLIRRLFEVMQTKARFSRTMQNVALCINLYLMRRSFEMMYDIYLFRLSLNQNEESLIRKSNRILLSTAFRTIHARYVILYRVRYQNASILRNYYLYRRAFESVLQVYDRQMRGAAIYSRHCLGLMQRTFSGILDAFNAQKLRYETASAHYIKVLGQTRNAVFRQWRWRTADVRDLILIAGEQITAIERDYKERAFQAWRKVFQEFCFSEQYLSRKEDVRLVRTAYHAWYRLFSLAQVADKYNNAREHTHNIHVAGNIFRCMRKLSAQNAFKRKEIAEELCRRYNNYLLKQVMQMIGLAIRGIAATRLINKHLVRRAFSTLILQHREAVRERNVEHRVRNGLARLSDERIEQIRSDVAALLGAFADNEKTFNDQLNAYVSRKDLLSLRGYLLHWRLYAKKNSRLAQLENTVVNIVSVYLLKAALRSWKVAFILAQKRHNIEALVEARLLRQTWMRMQNFAFHLQYCSAVIAQRTRLSLLRYAFEHLTYCLSLSRRVVSISKLAYFRSARAVFAALRQRLATLQKLHSCVSSSERRTILRVYFRHLIEIYRTNQHISLLTHRSNLLCLKEAFTQLVISYRLSIAEANLASITIRRLKQTAFRAWIQKSNKSAQLQRTFNTMRLSMDSYLTRLAFSTWAMRCRRRLKINALQEDLCVRLEKYLLRQAYEAIVTKAEELILNEQLIRGIYYLRTMRDSMHALVNSATTRRNQRTEAEATADAFRRAALLRRCMRSGRRGLINKQVIIAKAEHYEEALKRKELLLIFRHWFSKARFLAAVEKQVVPLSYCWALPVYFCAWLSLTRAILHHRKYTKRMYLLHLHKYIDTLNRMKKQMRTNNLLKQKADHLISVQNRKCMFDALRTMMDQYSRRTGECEHWLLT</sequence>
<proteinExistence type="predicted"/>
<organism evidence="2 3">
    <name type="scientific">Giardia duodenalis assemblage B</name>
    <dbReference type="NCBI Taxonomy" id="1394984"/>
    <lineage>
        <taxon>Eukaryota</taxon>
        <taxon>Metamonada</taxon>
        <taxon>Diplomonadida</taxon>
        <taxon>Hexamitidae</taxon>
        <taxon>Giardiinae</taxon>
        <taxon>Giardia</taxon>
    </lineage>
</organism>
<gene>
    <name evidence="2" type="ORF">QR46_0113</name>
</gene>
<dbReference type="EMBL" id="JXTI01000002">
    <property type="protein sequence ID" value="KWX15795.1"/>
    <property type="molecule type" value="Genomic_DNA"/>
</dbReference>
<evidence type="ECO:0000313" key="3">
    <source>
        <dbReference type="Proteomes" id="UP000070089"/>
    </source>
</evidence>
<reference evidence="2 3" key="1">
    <citation type="journal article" date="2015" name="Mol. Biochem. Parasitol.">
        <title>Identification of polymorphic genes for use in assemblage B genotyping assays through comparative genomics of multiple assemblage B Giardia duodenalis isolates.</title>
        <authorList>
            <person name="Wielinga C."/>
            <person name="Thompson R.C."/>
            <person name="Monis P."/>
            <person name="Ryan U."/>
        </authorList>
    </citation>
    <scope>NUCLEOTIDE SEQUENCE [LARGE SCALE GENOMIC DNA]</scope>
    <source>
        <strain evidence="2 3">BAH15c1</strain>
    </source>
</reference>
<dbReference type="Proteomes" id="UP000070089">
    <property type="component" value="Unassembled WGS sequence"/>
</dbReference>
<accession>A0A132P0D9</accession>